<evidence type="ECO:0000256" key="7">
    <source>
        <dbReference type="ARBA" id="ARBA00081811"/>
    </source>
</evidence>
<dbReference type="Gene3D" id="1.25.10.10">
    <property type="entry name" value="Leucine-rich Repeat Variant"/>
    <property type="match status" value="1"/>
</dbReference>
<keyword evidence="3" id="KW-0677">Repeat</keyword>
<feature type="region of interest" description="Disordered" evidence="9">
    <location>
        <begin position="225"/>
        <end position="286"/>
    </location>
</feature>
<dbReference type="PANTHER" id="PTHR12537">
    <property type="entry name" value="RNA BINDING PROTEIN PUMILIO-RELATED"/>
    <property type="match status" value="1"/>
</dbReference>
<evidence type="ECO:0000313" key="12">
    <source>
        <dbReference type="Proteomes" id="UP001303373"/>
    </source>
</evidence>
<feature type="repeat" description="Pumilio" evidence="8">
    <location>
        <begin position="641"/>
        <end position="676"/>
    </location>
</feature>
<feature type="compositionally biased region" description="Low complexity" evidence="9">
    <location>
        <begin position="922"/>
        <end position="935"/>
    </location>
</feature>
<keyword evidence="12" id="KW-1185">Reference proteome</keyword>
<feature type="repeat" description="Pumilio" evidence="8">
    <location>
        <begin position="677"/>
        <end position="713"/>
    </location>
</feature>
<sequence length="958" mass="104758">MAFSNTQLTGTASSESNNGSASTLNHFGHASNPWGSSKIWSGGNSTLSSGFTSKSTTRDSSRVRDAGLQPSMNRKEEIEGKTGSGSLVDSSVLDEWSIRSTYAAPRGVASTNAASQARYQDSTYSQRRSSSNAGLQALGATNQQQGAYVPRPPKISVKTTTATQQRPTLTSPYASSALQRNSEQASNAYTKLDRQGDQYKKPDSAIGTWADAVSPTDERRVAFPTSHFSQASVPTSRDQSQQPSLRGDERPSFTRPDYSNSSQTMTPLSSRAPSISSQRNGSYNGMVSHTADHLVSQMGQVNLAADHRSSISRKSIGSNSHSSQWSGYNGSRSLSRPSTNGTNGTNGTSGTHVSSEHDSHEGHNNAYPALNDGISPLQNNIPPEYVHSSLGARFLQTPTGFDYRNGQHNNHVNSRGFELPIVPRSTTNWNDYADEEGQNGRSLTIHDPNLYIDPRVHQAIAAQLRNPYANIYDSYAIQNALHQASYLPMMPMPIANIDPAASLRDTASGDGVQSALMYEFRANTKTKKYELKDIYDHIAEFSGDQHGSRFIQTKLESANSDEKERVFREIQPNAIPLMTDVFGNYVVQKFFEHGDQTHKKILANKMRGQVLNLTLQMYGCRVVQKAIDHVLVDQQALLVGELQDHVMKCIKDQNGNHVIQKAIERCPPQSIGFIMDALRGQATHLSIHPYGCRVIQRCLERTDMPVDRAAIMTELIEGGLQAMVADQYGNYVVQHIVSGEDGEGKQRVLQIVAHGLEGYSKHKFASNVVEKCLSSASDEWKREVVCTLANNSHNHRRGGGAEGEGALVGMLKDQFGNYVIQKLLDTLCPEDYVTFVELLQPAVNQAKRTGCGKQILSIEKKMHRFSTYRPNGTSMTTTLNGQSQSQQAQSLSMSSLPFTSQLGQSSLHSLPPRSTAQQHFQSSSTSPSVNSDTVNGATAHSRKNSKQSVEGQSPTSTR</sequence>
<keyword evidence="2" id="KW-0963">Cytoplasm</keyword>
<feature type="compositionally biased region" description="Polar residues" evidence="9">
    <location>
        <begin position="257"/>
        <end position="286"/>
    </location>
</feature>
<feature type="region of interest" description="Disordered" evidence="9">
    <location>
        <begin position="46"/>
        <end position="86"/>
    </location>
</feature>
<feature type="compositionally biased region" description="Polar residues" evidence="9">
    <location>
        <begin position="226"/>
        <end position="244"/>
    </location>
</feature>
<comment type="subcellular location">
    <subcellularLocation>
        <location evidence="1">Cytoplasm</location>
    </subcellularLocation>
</comment>
<feature type="compositionally biased region" description="Basic and acidic residues" evidence="9">
    <location>
        <begin position="56"/>
        <end position="65"/>
    </location>
</feature>
<dbReference type="SUPFAM" id="SSF48371">
    <property type="entry name" value="ARM repeat"/>
    <property type="match status" value="1"/>
</dbReference>
<feature type="compositionally biased region" description="Low complexity" evidence="9">
    <location>
        <begin position="159"/>
        <end position="170"/>
    </location>
</feature>
<evidence type="ECO:0000256" key="8">
    <source>
        <dbReference type="PROSITE-ProRule" id="PRU00317"/>
    </source>
</evidence>
<dbReference type="Pfam" id="PF00806">
    <property type="entry name" value="PUF"/>
    <property type="match status" value="8"/>
</dbReference>
<evidence type="ECO:0000256" key="5">
    <source>
        <dbReference type="ARBA" id="ARBA00024893"/>
    </source>
</evidence>
<feature type="repeat" description="Pumilio" evidence="8">
    <location>
        <begin position="714"/>
        <end position="750"/>
    </location>
</feature>
<feature type="compositionally biased region" description="Polar residues" evidence="9">
    <location>
        <begin position="46"/>
        <end position="55"/>
    </location>
</feature>
<dbReference type="InterPro" id="IPR016024">
    <property type="entry name" value="ARM-type_fold"/>
</dbReference>
<comment type="similarity">
    <text evidence="6">Belongs to the PUF3 family.</text>
</comment>
<feature type="region of interest" description="Disordered" evidence="9">
    <location>
        <begin position="867"/>
        <end position="958"/>
    </location>
</feature>
<feature type="compositionally biased region" description="Low complexity" evidence="9">
    <location>
        <begin position="312"/>
        <end position="323"/>
    </location>
</feature>
<dbReference type="EMBL" id="CP138591">
    <property type="protein sequence ID" value="WPH04252.1"/>
    <property type="molecule type" value="Genomic_DNA"/>
</dbReference>
<dbReference type="Proteomes" id="UP001303373">
    <property type="component" value="Chromosome 12"/>
</dbReference>
<feature type="compositionally biased region" description="Polar residues" evidence="9">
    <location>
        <begin position="868"/>
        <end position="881"/>
    </location>
</feature>
<dbReference type="PANTHER" id="PTHR12537:SF12">
    <property type="entry name" value="MATERNAL PROTEIN PUMILIO"/>
    <property type="match status" value="1"/>
</dbReference>
<dbReference type="SMART" id="SM00025">
    <property type="entry name" value="Pumilio"/>
    <property type="match status" value="8"/>
</dbReference>
<dbReference type="CDD" id="cd07920">
    <property type="entry name" value="Pumilio"/>
    <property type="match status" value="1"/>
</dbReference>
<feature type="compositionally biased region" description="Low complexity" evidence="9">
    <location>
        <begin position="882"/>
        <end position="895"/>
    </location>
</feature>
<evidence type="ECO:0000256" key="1">
    <source>
        <dbReference type="ARBA" id="ARBA00004496"/>
    </source>
</evidence>
<dbReference type="AlphaFoldDB" id="A0AAQ3MB06"/>
<feature type="compositionally biased region" description="Polar residues" evidence="9">
    <location>
        <begin position="324"/>
        <end position="337"/>
    </location>
</feature>
<feature type="repeat" description="Pumilio" evidence="8">
    <location>
        <begin position="605"/>
        <end position="640"/>
    </location>
</feature>
<dbReference type="InterPro" id="IPR011989">
    <property type="entry name" value="ARM-like"/>
</dbReference>
<evidence type="ECO:0000256" key="2">
    <source>
        <dbReference type="ARBA" id="ARBA00022490"/>
    </source>
</evidence>
<evidence type="ECO:0000259" key="10">
    <source>
        <dbReference type="PROSITE" id="PS50303"/>
    </source>
</evidence>
<dbReference type="InterPro" id="IPR001313">
    <property type="entry name" value="Pumilio_RNA-bd_rpt"/>
</dbReference>
<dbReference type="GO" id="GO:0005737">
    <property type="term" value="C:cytoplasm"/>
    <property type="evidence" value="ECO:0007669"/>
    <property type="project" value="UniProtKB-SubCell"/>
</dbReference>
<evidence type="ECO:0000256" key="4">
    <source>
        <dbReference type="ARBA" id="ARBA00022884"/>
    </source>
</evidence>
<reference evidence="11 12" key="1">
    <citation type="submission" date="2023-11" db="EMBL/GenBank/DDBJ databases">
        <title>An acidophilic fungus is an integral part of prey digestion in a carnivorous sundew plant.</title>
        <authorList>
            <person name="Tsai I.J."/>
        </authorList>
    </citation>
    <scope>NUCLEOTIDE SEQUENCE [LARGE SCALE GENOMIC DNA]</scope>
    <source>
        <strain evidence="11">169a</strain>
    </source>
</reference>
<feature type="region of interest" description="Disordered" evidence="9">
    <location>
        <begin position="312"/>
        <end position="371"/>
    </location>
</feature>
<evidence type="ECO:0000256" key="9">
    <source>
        <dbReference type="SAM" id="MobiDB-lite"/>
    </source>
</evidence>
<feature type="compositionally biased region" description="Polar residues" evidence="9">
    <location>
        <begin position="896"/>
        <end position="921"/>
    </location>
</feature>
<feature type="compositionally biased region" description="Polar residues" evidence="9">
    <location>
        <begin position="109"/>
        <end position="146"/>
    </location>
</feature>
<keyword evidence="4" id="KW-0694">RNA-binding</keyword>
<protein>
    <recommendedName>
        <fullName evidence="7">Pumilio homology domain family member 3</fullName>
    </recommendedName>
</protein>
<feature type="region of interest" description="Disordered" evidence="9">
    <location>
        <begin position="107"/>
        <end position="203"/>
    </location>
</feature>
<dbReference type="PROSITE" id="PS50302">
    <property type="entry name" value="PUM"/>
    <property type="match status" value="7"/>
</dbReference>
<gene>
    <name evidence="11" type="ORF">R9X50_00714100</name>
</gene>
<dbReference type="InterPro" id="IPR033133">
    <property type="entry name" value="PUM-HD"/>
</dbReference>
<evidence type="ECO:0000256" key="3">
    <source>
        <dbReference type="ARBA" id="ARBA00022737"/>
    </source>
</evidence>
<feature type="compositionally biased region" description="Polar residues" evidence="9">
    <location>
        <begin position="171"/>
        <end position="189"/>
    </location>
</feature>
<feature type="repeat" description="Pumilio" evidence="8">
    <location>
        <begin position="569"/>
        <end position="604"/>
    </location>
</feature>
<comment type="function">
    <text evidence="5">RNA-binding nucleolar protein required for pre-rRNA processing. Involved in production of 18S rRNA and assembly of small ribosomal subunit.</text>
</comment>
<name>A0AAQ3MB06_9PEZI</name>
<feature type="repeat" description="Pumilio" evidence="8">
    <location>
        <begin position="533"/>
        <end position="568"/>
    </location>
</feature>
<feature type="region of interest" description="Disordered" evidence="9">
    <location>
        <begin position="1"/>
        <end position="24"/>
    </location>
</feature>
<dbReference type="GO" id="GO:0003730">
    <property type="term" value="F:mRNA 3'-UTR binding"/>
    <property type="evidence" value="ECO:0007669"/>
    <property type="project" value="TreeGrafter"/>
</dbReference>
<dbReference type="PROSITE" id="PS50303">
    <property type="entry name" value="PUM_HD"/>
    <property type="match status" value="1"/>
</dbReference>
<feature type="domain" description="PUM-HD" evidence="10">
    <location>
        <begin position="512"/>
        <end position="863"/>
    </location>
</feature>
<accession>A0AAQ3MB06</accession>
<dbReference type="FunFam" id="1.25.10.10:FF:000004">
    <property type="entry name" value="Pumilio homolog 1 isoform 2"/>
    <property type="match status" value="1"/>
</dbReference>
<feature type="compositionally biased region" description="Basic and acidic residues" evidence="9">
    <location>
        <begin position="354"/>
        <end position="363"/>
    </location>
</feature>
<evidence type="ECO:0000313" key="11">
    <source>
        <dbReference type="EMBL" id="WPH04252.1"/>
    </source>
</evidence>
<evidence type="ECO:0000256" key="6">
    <source>
        <dbReference type="ARBA" id="ARBA00060736"/>
    </source>
</evidence>
<feature type="compositionally biased region" description="Polar residues" evidence="9">
    <location>
        <begin position="946"/>
        <end position="958"/>
    </location>
</feature>
<organism evidence="11 12">
    <name type="scientific">Acrodontium crateriforme</name>
    <dbReference type="NCBI Taxonomy" id="150365"/>
    <lineage>
        <taxon>Eukaryota</taxon>
        <taxon>Fungi</taxon>
        <taxon>Dikarya</taxon>
        <taxon>Ascomycota</taxon>
        <taxon>Pezizomycotina</taxon>
        <taxon>Dothideomycetes</taxon>
        <taxon>Dothideomycetidae</taxon>
        <taxon>Mycosphaerellales</taxon>
        <taxon>Teratosphaeriaceae</taxon>
        <taxon>Acrodontium</taxon>
    </lineage>
</organism>
<proteinExistence type="inferred from homology"/>
<feature type="compositionally biased region" description="Low complexity" evidence="9">
    <location>
        <begin position="338"/>
        <end position="351"/>
    </location>
</feature>
<feature type="repeat" description="Pumilio" evidence="8">
    <location>
        <begin position="802"/>
        <end position="837"/>
    </location>
</feature>
<dbReference type="InterPro" id="IPR033712">
    <property type="entry name" value="Pumilio_RNA-bd"/>
</dbReference>
<dbReference type="GO" id="GO:0000288">
    <property type="term" value="P:nuclear-transcribed mRNA catabolic process, deadenylation-dependent decay"/>
    <property type="evidence" value="ECO:0007669"/>
    <property type="project" value="TreeGrafter"/>
</dbReference>
<feature type="compositionally biased region" description="Basic and acidic residues" evidence="9">
    <location>
        <begin position="191"/>
        <end position="203"/>
    </location>
</feature>